<accession>A0A7C8QSL8</accession>
<proteinExistence type="predicted"/>
<name>A0A7C8QSL8_ORBOL</name>
<dbReference type="AlphaFoldDB" id="A0A7C8QSL8"/>
<protein>
    <submittedName>
        <fullName evidence="1">Uncharacterized protein</fullName>
    </submittedName>
</protein>
<gene>
    <name evidence="1" type="ORF">TWF106_006440</name>
</gene>
<comment type="caution">
    <text evidence="1">The sequence shown here is derived from an EMBL/GenBank/DDBJ whole genome shotgun (WGS) entry which is preliminary data.</text>
</comment>
<evidence type="ECO:0000313" key="1">
    <source>
        <dbReference type="EMBL" id="KAF3221115.1"/>
    </source>
</evidence>
<reference evidence="1 2" key="1">
    <citation type="submission" date="2019-06" db="EMBL/GenBank/DDBJ databases">
        <authorList>
            <person name="Palmer J.M."/>
        </authorList>
    </citation>
    <scope>NUCLEOTIDE SEQUENCE [LARGE SCALE GENOMIC DNA]</scope>
    <source>
        <strain evidence="1 2">TWF106</strain>
    </source>
</reference>
<dbReference type="EMBL" id="WIWS01000030">
    <property type="protein sequence ID" value="KAF3221115.1"/>
    <property type="molecule type" value="Genomic_DNA"/>
</dbReference>
<dbReference type="Proteomes" id="UP000472727">
    <property type="component" value="Unassembled WGS sequence"/>
</dbReference>
<sequence length="245" mass="28206">MATFAPPLSEFLTRKECETCLCYLLSKNFSLSETNSLHPLCMETFFWRFGASTSLLFTLSHSSPENVPKIIAGCQEQYRNLTTTSDQELGAHDKGKLKRLAPYLERLLNNESTKDKIQIGAYKHALRSKQSEWSKAVLEEGPYKCCAEDCDYETISTADFINHSNDHYNSKLMVGEFCRLCGKWQETRIAQHYHLFEYHFAVLYGENDQLILYIPSTDYNLELISRAKRDMPKFFLSGDSETSNL</sequence>
<organism evidence="1 2">
    <name type="scientific">Orbilia oligospora</name>
    <name type="common">Nematode-trapping fungus</name>
    <name type="synonym">Arthrobotrys oligospora</name>
    <dbReference type="NCBI Taxonomy" id="2813651"/>
    <lineage>
        <taxon>Eukaryota</taxon>
        <taxon>Fungi</taxon>
        <taxon>Dikarya</taxon>
        <taxon>Ascomycota</taxon>
        <taxon>Pezizomycotina</taxon>
        <taxon>Orbiliomycetes</taxon>
        <taxon>Orbiliales</taxon>
        <taxon>Orbiliaceae</taxon>
        <taxon>Orbilia</taxon>
    </lineage>
</organism>
<evidence type="ECO:0000313" key="2">
    <source>
        <dbReference type="Proteomes" id="UP000472727"/>
    </source>
</evidence>